<reference evidence="3 4" key="2">
    <citation type="journal article" date="2010" name="Stand. Genomic Sci.">
        <title>Complete genome sequence of Gordonia bronchialis type strain (3410).</title>
        <authorList>
            <person name="Ivanova N."/>
            <person name="Sikorski J."/>
            <person name="Jando M."/>
            <person name="Lapidus A."/>
            <person name="Nolan M."/>
            <person name="Lucas S."/>
            <person name="Del Rio T.G."/>
            <person name="Tice H."/>
            <person name="Copeland A."/>
            <person name="Cheng J.F."/>
            <person name="Chen F."/>
            <person name="Bruce D."/>
            <person name="Goodwin L."/>
            <person name="Pitluck S."/>
            <person name="Mavromatis K."/>
            <person name="Ovchinnikova G."/>
            <person name="Pati A."/>
            <person name="Chen A."/>
            <person name="Palaniappan K."/>
            <person name="Land M."/>
            <person name="Hauser L."/>
            <person name="Chang Y.J."/>
            <person name="Jeffries C.D."/>
            <person name="Chain P."/>
            <person name="Saunders E."/>
            <person name="Han C."/>
            <person name="Detter J.C."/>
            <person name="Brettin T."/>
            <person name="Rohde M."/>
            <person name="Goker M."/>
            <person name="Bristow J."/>
            <person name="Eisen J.A."/>
            <person name="Markowitz V."/>
            <person name="Hugenholtz P."/>
            <person name="Klenk H.P."/>
            <person name="Kyrpides N.C."/>
        </authorList>
    </citation>
    <scope>NUCLEOTIDE SEQUENCE [LARGE SCALE GENOMIC DNA]</scope>
    <source>
        <strain evidence="4">ATCC 25592 / DSM 43247 / BCRC 13721 / JCM 3198 / KCTC 3076 / NBRC 16047 / NCTC 10667</strain>
    </source>
</reference>
<gene>
    <name evidence="3" type="ordered locus">Gbro_3048</name>
</gene>
<feature type="compositionally biased region" description="Low complexity" evidence="1">
    <location>
        <begin position="25"/>
        <end position="42"/>
    </location>
</feature>
<feature type="signal peptide" evidence="2">
    <location>
        <begin position="1"/>
        <end position="18"/>
    </location>
</feature>
<name>D0LAW2_GORB4</name>
<evidence type="ECO:0008006" key="5">
    <source>
        <dbReference type="Google" id="ProtNLM"/>
    </source>
</evidence>
<evidence type="ECO:0000313" key="4">
    <source>
        <dbReference type="Proteomes" id="UP000001219"/>
    </source>
</evidence>
<dbReference type="HOGENOM" id="CLU_041774_1_0_11"/>
<dbReference type="Proteomes" id="UP000001219">
    <property type="component" value="Chromosome"/>
</dbReference>
<dbReference type="EMBL" id="CP001802">
    <property type="protein sequence ID" value="ACY22255.1"/>
    <property type="molecule type" value="Genomic_DNA"/>
</dbReference>
<dbReference type="KEGG" id="gbr:Gbro_3048"/>
<dbReference type="PROSITE" id="PS51257">
    <property type="entry name" value="PROKAR_LIPOPROTEIN"/>
    <property type="match status" value="1"/>
</dbReference>
<evidence type="ECO:0000256" key="1">
    <source>
        <dbReference type="SAM" id="MobiDB-lite"/>
    </source>
</evidence>
<proteinExistence type="predicted"/>
<keyword evidence="4" id="KW-1185">Reference proteome</keyword>
<dbReference type="AlphaFoldDB" id="D0LAW2"/>
<evidence type="ECO:0000313" key="3">
    <source>
        <dbReference type="EMBL" id="ACY22255.1"/>
    </source>
</evidence>
<keyword evidence="2" id="KW-0732">Signal</keyword>
<protein>
    <recommendedName>
        <fullName evidence="5">Peptidase MA-like domain-containing protein</fullName>
    </recommendedName>
</protein>
<organism evidence="3 4">
    <name type="scientific">Gordonia bronchialis (strain ATCC 25592 / DSM 43247 / BCRC 13721 / JCM 3198 / KCTC 3076 / NBRC 16047 / NCTC 10667)</name>
    <name type="common">Rhodococcus bronchialis</name>
    <dbReference type="NCBI Taxonomy" id="526226"/>
    <lineage>
        <taxon>Bacteria</taxon>
        <taxon>Bacillati</taxon>
        <taxon>Actinomycetota</taxon>
        <taxon>Actinomycetes</taxon>
        <taxon>Mycobacteriales</taxon>
        <taxon>Gordoniaceae</taxon>
        <taxon>Gordonia</taxon>
    </lineage>
</organism>
<feature type="region of interest" description="Disordered" evidence="1">
    <location>
        <begin position="25"/>
        <end position="46"/>
    </location>
</feature>
<accession>D0LAW2</accession>
<dbReference type="RefSeq" id="WP_012834771.1">
    <property type="nucleotide sequence ID" value="NC_013441.1"/>
</dbReference>
<dbReference type="STRING" id="526226.Gbro_3048"/>
<feature type="chain" id="PRO_5003011221" description="Peptidase MA-like domain-containing protein" evidence="2">
    <location>
        <begin position="19"/>
        <end position="462"/>
    </location>
</feature>
<sequence>MVRVLIAISITGAVLASAACGSGGDPSASSSSAADQGSTTTTVSTAPNLYEEQRAAAVTVVLDDLGAALLRGDRTAVAGLLDASAPTAFRDRLMVAADNFGARAADSRGRGSGLRPATFRFALAPTEEAEALVAPAVQAKLDAQGSSDSWVAPVELHHALGGAALPGLAEPEIVTSAQLVLARYGDGWKIVGDATMSGGPEPQIQLWGLPGLAALDVPTAGGVSVIASYPGTAATVGHLPRLLPGAVAVVTAFWGSDWPQRAAVVTTGRPAEFEALASGATGPGAAAATVFDRIDTRNRTAVGVRVVLTPQARALPEPALGVVLRHELTHVAARTSTAVGAPMWITEGVPEYVGRKGTYRRFADAAPQLADRIIEDGPPGRLPEDAEFAVAGPDSQLAYQSAWSFAAFVAQKWDEPRLRQLYLGVAGTADTARQNDAIRATLGIGRDALVTEWRRWLVDQVR</sequence>
<reference evidence="4" key="1">
    <citation type="submission" date="2009-10" db="EMBL/GenBank/DDBJ databases">
        <title>The complete chromosome of Gordonia bronchialis DSM 43247.</title>
        <authorList>
            <consortium name="US DOE Joint Genome Institute (JGI-PGF)"/>
            <person name="Lucas S."/>
            <person name="Copeland A."/>
            <person name="Lapidus A."/>
            <person name="Glavina del Rio T."/>
            <person name="Dalin E."/>
            <person name="Tice H."/>
            <person name="Bruce D."/>
            <person name="Goodwin L."/>
            <person name="Pitluck S."/>
            <person name="Kyrpides N."/>
            <person name="Mavromatis K."/>
            <person name="Ivanova N."/>
            <person name="Ovchinnikova G."/>
            <person name="Saunders E."/>
            <person name="Brettin T."/>
            <person name="Detter J.C."/>
            <person name="Han C."/>
            <person name="Larimer F."/>
            <person name="Land M."/>
            <person name="Hauser L."/>
            <person name="Markowitz V."/>
            <person name="Cheng J.-F."/>
            <person name="Hugenholtz P."/>
            <person name="Woyke T."/>
            <person name="Wu D."/>
            <person name="Jando M."/>
            <person name="Schneider S."/>
            <person name="Goeker M."/>
            <person name="Klenk H.-P."/>
            <person name="Eisen J.A."/>
        </authorList>
    </citation>
    <scope>NUCLEOTIDE SEQUENCE [LARGE SCALE GENOMIC DNA]</scope>
    <source>
        <strain evidence="4">ATCC 25592 / DSM 43247 / BCRC 13721 / JCM 3198 / KCTC 3076 / NBRC 16047 / NCTC 10667</strain>
    </source>
</reference>
<evidence type="ECO:0000256" key="2">
    <source>
        <dbReference type="SAM" id="SignalP"/>
    </source>
</evidence>
<dbReference type="eggNOG" id="COG0308">
    <property type="taxonomic scope" value="Bacteria"/>
</dbReference>